<gene>
    <name evidence="2" type="ORF">MNBD_GAMMA15-1989</name>
</gene>
<dbReference type="Pfam" id="PF13406">
    <property type="entry name" value="SLT_2"/>
    <property type="match status" value="1"/>
</dbReference>
<dbReference type="AlphaFoldDB" id="A0A3B0YEL5"/>
<feature type="domain" description="Transglycosylase SLT" evidence="1">
    <location>
        <begin position="33"/>
        <end position="322"/>
    </location>
</feature>
<dbReference type="InterPro" id="IPR023346">
    <property type="entry name" value="Lysozyme-like_dom_sf"/>
</dbReference>
<name>A0A3B0YEL5_9ZZZZ</name>
<dbReference type="Gene3D" id="1.10.530.10">
    <property type="match status" value="1"/>
</dbReference>
<accession>A0A3B0YEL5</accession>
<evidence type="ECO:0000259" key="1">
    <source>
        <dbReference type="Pfam" id="PF13406"/>
    </source>
</evidence>
<dbReference type="SUPFAM" id="SSF53955">
    <property type="entry name" value="Lysozyme-like"/>
    <property type="match status" value="1"/>
</dbReference>
<dbReference type="FunFam" id="1.10.8.350:FF:000001">
    <property type="entry name" value="Lytic murein transglycosylase B"/>
    <property type="match status" value="1"/>
</dbReference>
<evidence type="ECO:0000313" key="2">
    <source>
        <dbReference type="EMBL" id="VAW75220.1"/>
    </source>
</evidence>
<dbReference type="GO" id="GO:0008933">
    <property type="term" value="F:peptidoglycan lytic transglycosylase activity"/>
    <property type="evidence" value="ECO:0007669"/>
    <property type="project" value="TreeGrafter"/>
</dbReference>
<dbReference type="GO" id="GO:0009253">
    <property type="term" value="P:peptidoglycan catabolic process"/>
    <property type="evidence" value="ECO:0007669"/>
    <property type="project" value="TreeGrafter"/>
</dbReference>
<dbReference type="EMBL" id="UOFN01000046">
    <property type="protein sequence ID" value="VAW75220.1"/>
    <property type="molecule type" value="Genomic_DNA"/>
</dbReference>
<dbReference type="Gene3D" id="1.10.8.350">
    <property type="entry name" value="Bacterial muramidase"/>
    <property type="match status" value="1"/>
</dbReference>
<protein>
    <submittedName>
        <fullName evidence="2">Membrane-bound lytic murein transglycosylase B</fullName>
    </submittedName>
</protein>
<proteinExistence type="predicted"/>
<dbReference type="CDD" id="cd13399">
    <property type="entry name" value="Slt35-like"/>
    <property type="match status" value="1"/>
</dbReference>
<dbReference type="PANTHER" id="PTHR30163">
    <property type="entry name" value="MEMBRANE-BOUND LYTIC MUREIN TRANSGLYCOSYLASE B"/>
    <property type="match status" value="1"/>
</dbReference>
<sequence>MSIRKLFFNTLIVCLTGLAPAITPAGDFTHNTRTKDFIDDMVKSHGFDRAKLQSLFGEAKKRDDILEAIARPAEKTKPWHEYRKIFLTSERISGGVAFWRENADLLERAAKELEVDPAIVVAIIGVETRYGKHTGRYRVLDALSTLAFAYPPRSKFFRSELEQFLILAREENVNLREAKGSYAGAMGYGQFIPSSYRHYAIDFDKDGKRDLWGNIEDIIGSVANYFHKHGWQPGEAVANRVTQGKISASMVSENSKPDKIAGELAAKGVRTTPPLSARQAVAVLELQQRKASEYWLTSKNFYVITRYNRSPLYAMSVYQLSEAIRDAYQKGS</sequence>
<dbReference type="InterPro" id="IPR031304">
    <property type="entry name" value="SLT_2"/>
</dbReference>
<organism evidence="2">
    <name type="scientific">hydrothermal vent metagenome</name>
    <dbReference type="NCBI Taxonomy" id="652676"/>
    <lineage>
        <taxon>unclassified sequences</taxon>
        <taxon>metagenomes</taxon>
        <taxon>ecological metagenomes</taxon>
    </lineage>
</organism>
<dbReference type="PANTHER" id="PTHR30163:SF9">
    <property type="entry name" value="MEMBRANE-BOUND LYTIC MUREIN TRANSGLYCOSYLASE B"/>
    <property type="match status" value="1"/>
</dbReference>
<dbReference type="InterPro" id="IPR043426">
    <property type="entry name" value="MltB-like"/>
</dbReference>
<dbReference type="InterPro" id="IPR011757">
    <property type="entry name" value="Lytic_transglycosylase_MltB"/>
</dbReference>
<reference evidence="2" key="1">
    <citation type="submission" date="2018-06" db="EMBL/GenBank/DDBJ databases">
        <authorList>
            <person name="Zhirakovskaya E."/>
        </authorList>
    </citation>
    <scope>NUCLEOTIDE SEQUENCE</scope>
</reference>
<dbReference type="NCBIfam" id="TIGR02282">
    <property type="entry name" value="MltB"/>
    <property type="match status" value="1"/>
</dbReference>